<dbReference type="Gene3D" id="3.10.490.10">
    <property type="entry name" value="Gamma-glutamyl cyclotransferase-like"/>
    <property type="match status" value="1"/>
</dbReference>
<dbReference type="SUPFAM" id="SSF110857">
    <property type="entry name" value="Gamma-glutamyl cyclotransferase-like"/>
    <property type="match status" value="1"/>
</dbReference>
<dbReference type="CDD" id="cd06661">
    <property type="entry name" value="GGCT_like"/>
    <property type="match status" value="1"/>
</dbReference>
<sequence length="175" mass="19950">MDDFWVFGYGSLMWRPGFEFEEARRGRLFGYRRALCIYSYVHRGTPEKPGLVLGLDQGGSCTGMVYRVNGDMREPVMSYLRSRELVTNVYLERTSPVHLADGRRITAVCYVADTGHHQFAGHLSAEDAAQRVSFSQGQSGHNVDYVASTVAHLKEMEIRDHWLEDVARRMDALTR</sequence>
<dbReference type="Pfam" id="PF04752">
    <property type="entry name" value="ChaC"/>
    <property type="match status" value="1"/>
</dbReference>
<dbReference type="PANTHER" id="PTHR12192:SF2">
    <property type="entry name" value="GLUTATHIONE-SPECIFIC GAMMA-GLUTAMYLCYCLOTRANSFERASE 2"/>
    <property type="match status" value="1"/>
</dbReference>
<dbReference type="GO" id="GO:0061928">
    <property type="term" value="F:glutathione specific gamma-glutamylcyclotransferase activity"/>
    <property type="evidence" value="ECO:0007669"/>
    <property type="project" value="UniProtKB-EC"/>
</dbReference>
<gene>
    <name evidence="3" type="ORF">OQ273_22865</name>
</gene>
<dbReference type="GO" id="GO:0005737">
    <property type="term" value="C:cytoplasm"/>
    <property type="evidence" value="ECO:0007669"/>
    <property type="project" value="TreeGrafter"/>
</dbReference>
<proteinExistence type="predicted"/>
<comment type="caution">
    <text evidence="3">The sequence shown here is derived from an EMBL/GenBank/DDBJ whole genome shotgun (WGS) entry which is preliminary data.</text>
</comment>
<dbReference type="InterPro" id="IPR036568">
    <property type="entry name" value="GGCT-like_sf"/>
</dbReference>
<dbReference type="PANTHER" id="PTHR12192">
    <property type="entry name" value="CATION TRANSPORT PROTEIN CHAC-RELATED"/>
    <property type="match status" value="1"/>
</dbReference>
<evidence type="ECO:0000313" key="4">
    <source>
        <dbReference type="Proteomes" id="UP001151234"/>
    </source>
</evidence>
<organism evidence="3 4">
    <name type="scientific">Hoeflea prorocentri</name>
    <dbReference type="NCBI Taxonomy" id="1922333"/>
    <lineage>
        <taxon>Bacteria</taxon>
        <taxon>Pseudomonadati</taxon>
        <taxon>Pseudomonadota</taxon>
        <taxon>Alphaproteobacteria</taxon>
        <taxon>Hyphomicrobiales</taxon>
        <taxon>Rhizobiaceae</taxon>
        <taxon>Hoeflea</taxon>
    </lineage>
</organism>
<keyword evidence="2" id="KW-0456">Lyase</keyword>
<dbReference type="EC" id="4.3.2.7" evidence="1"/>
<accession>A0A9X3UMW3</accession>
<dbReference type="EMBL" id="JAPJZI010000002">
    <property type="protein sequence ID" value="MDA5401433.1"/>
    <property type="molecule type" value="Genomic_DNA"/>
</dbReference>
<evidence type="ECO:0000256" key="2">
    <source>
        <dbReference type="ARBA" id="ARBA00023239"/>
    </source>
</evidence>
<dbReference type="Proteomes" id="UP001151234">
    <property type="component" value="Unassembled WGS sequence"/>
</dbReference>
<name>A0A9X3UMW3_9HYPH</name>
<reference evidence="3" key="1">
    <citation type="submission" date="2022-11" db="EMBL/GenBank/DDBJ databases">
        <title>Draft genome sequence of Hoeflea poritis E7-10 and Hoeflea prorocentri PM5-8, separated from scleractinian coral Porites lutea and marine dinoflagellate.</title>
        <authorList>
            <person name="Zhang G."/>
            <person name="Wei Q."/>
            <person name="Cai L."/>
        </authorList>
    </citation>
    <scope>NUCLEOTIDE SEQUENCE</scope>
    <source>
        <strain evidence="3">PM5-8</strain>
    </source>
</reference>
<dbReference type="InterPro" id="IPR006840">
    <property type="entry name" value="ChaC"/>
</dbReference>
<evidence type="ECO:0000256" key="1">
    <source>
        <dbReference type="ARBA" id="ARBA00012344"/>
    </source>
</evidence>
<dbReference type="RefSeq" id="WP_267993419.1">
    <property type="nucleotide sequence ID" value="NZ_JAPJZI010000002.1"/>
</dbReference>
<dbReference type="GO" id="GO:0006751">
    <property type="term" value="P:glutathione catabolic process"/>
    <property type="evidence" value="ECO:0007669"/>
    <property type="project" value="InterPro"/>
</dbReference>
<keyword evidence="4" id="KW-1185">Reference proteome</keyword>
<protein>
    <recommendedName>
        <fullName evidence="1">glutathione-specific gamma-glutamylcyclotransferase</fullName>
        <ecNumber evidence="1">4.3.2.7</ecNumber>
    </recommendedName>
</protein>
<dbReference type="AlphaFoldDB" id="A0A9X3UMW3"/>
<dbReference type="InterPro" id="IPR013024">
    <property type="entry name" value="GGCT-like"/>
</dbReference>
<evidence type="ECO:0000313" key="3">
    <source>
        <dbReference type="EMBL" id="MDA5401433.1"/>
    </source>
</evidence>